<keyword evidence="8" id="KW-1185">Reference proteome</keyword>
<keyword evidence="5" id="KW-0472">Membrane</keyword>
<evidence type="ECO:0000256" key="4">
    <source>
        <dbReference type="ARBA" id="ARBA00023163"/>
    </source>
</evidence>
<gene>
    <name evidence="7" type="ORF">ACFQNJ_16410</name>
</gene>
<dbReference type="PANTHER" id="PTHR30346:SF0">
    <property type="entry name" value="HCA OPERON TRANSCRIPTIONAL ACTIVATOR HCAR"/>
    <property type="match status" value="1"/>
</dbReference>
<name>A0ABW2RDM1_9BURK</name>
<dbReference type="EMBL" id="JBHTBX010000013">
    <property type="protein sequence ID" value="MFC7436094.1"/>
    <property type="molecule type" value="Genomic_DNA"/>
</dbReference>
<keyword evidence="2" id="KW-0805">Transcription regulation</keyword>
<keyword evidence="5" id="KW-0812">Transmembrane</keyword>
<comment type="similarity">
    <text evidence="1">Belongs to the LysR transcriptional regulatory family.</text>
</comment>
<dbReference type="PANTHER" id="PTHR30346">
    <property type="entry name" value="TRANSCRIPTIONAL DUAL REGULATOR HCAR-RELATED"/>
    <property type="match status" value="1"/>
</dbReference>
<dbReference type="Proteomes" id="UP001596495">
    <property type="component" value="Unassembled WGS sequence"/>
</dbReference>
<protein>
    <submittedName>
        <fullName evidence="7">LysR family substrate-binding domain-containing protein</fullName>
    </submittedName>
</protein>
<evidence type="ECO:0000256" key="5">
    <source>
        <dbReference type="SAM" id="Phobius"/>
    </source>
</evidence>
<evidence type="ECO:0000313" key="8">
    <source>
        <dbReference type="Proteomes" id="UP001596495"/>
    </source>
</evidence>
<evidence type="ECO:0000259" key="6">
    <source>
        <dbReference type="Pfam" id="PF03466"/>
    </source>
</evidence>
<keyword evidence="5" id="KW-1133">Transmembrane helix</keyword>
<dbReference type="InterPro" id="IPR005119">
    <property type="entry name" value="LysR_subst-bd"/>
</dbReference>
<proteinExistence type="inferred from homology"/>
<organism evidence="7 8">
    <name type="scientific">Hydrogenophaga bisanensis</name>
    <dbReference type="NCBI Taxonomy" id="439611"/>
    <lineage>
        <taxon>Bacteria</taxon>
        <taxon>Pseudomonadati</taxon>
        <taxon>Pseudomonadota</taxon>
        <taxon>Betaproteobacteria</taxon>
        <taxon>Burkholderiales</taxon>
        <taxon>Comamonadaceae</taxon>
        <taxon>Hydrogenophaga</taxon>
    </lineage>
</organism>
<feature type="domain" description="LysR substrate-binding" evidence="6">
    <location>
        <begin position="6"/>
        <end position="209"/>
    </location>
</feature>
<evidence type="ECO:0000256" key="2">
    <source>
        <dbReference type="ARBA" id="ARBA00023015"/>
    </source>
</evidence>
<dbReference type="CDD" id="cd08414">
    <property type="entry name" value="PBP2_LTTR_aromatics_like"/>
    <property type="match status" value="1"/>
</dbReference>
<evidence type="ECO:0000256" key="3">
    <source>
        <dbReference type="ARBA" id="ARBA00023125"/>
    </source>
</evidence>
<dbReference type="SUPFAM" id="SSF53850">
    <property type="entry name" value="Periplasmic binding protein-like II"/>
    <property type="match status" value="1"/>
</dbReference>
<keyword evidence="3" id="KW-0238">DNA-binding</keyword>
<evidence type="ECO:0000313" key="7">
    <source>
        <dbReference type="EMBL" id="MFC7436094.1"/>
    </source>
</evidence>
<comment type="caution">
    <text evidence="7">The sequence shown here is derived from an EMBL/GenBank/DDBJ whole genome shotgun (WGS) entry which is preliminary data.</text>
</comment>
<feature type="transmembrane region" description="Helical" evidence="5">
    <location>
        <begin position="139"/>
        <end position="160"/>
    </location>
</feature>
<reference evidence="8" key="1">
    <citation type="journal article" date="2019" name="Int. J. Syst. Evol. Microbiol.">
        <title>The Global Catalogue of Microorganisms (GCM) 10K type strain sequencing project: providing services to taxonomists for standard genome sequencing and annotation.</title>
        <authorList>
            <consortium name="The Broad Institute Genomics Platform"/>
            <consortium name="The Broad Institute Genome Sequencing Center for Infectious Disease"/>
            <person name="Wu L."/>
            <person name="Ma J."/>
        </authorList>
    </citation>
    <scope>NUCLEOTIDE SEQUENCE [LARGE SCALE GENOMIC DNA]</scope>
    <source>
        <strain evidence="8">CCUG 54518</strain>
    </source>
</reference>
<dbReference type="Gene3D" id="3.40.190.10">
    <property type="entry name" value="Periplasmic binding protein-like II"/>
    <property type="match status" value="2"/>
</dbReference>
<dbReference type="Pfam" id="PF03466">
    <property type="entry name" value="LysR_substrate"/>
    <property type="match status" value="1"/>
</dbReference>
<accession>A0ABW2RDM1</accession>
<sequence length="218" mass="23857">MPQRRRRRAIRVICASPAQPHIAALLARSREEEPELEIRVFELPFAQQLKGLHNDLLDIGFALSDAVSEGLVAEPVWTDPLSVIVPVRHPLLAHAEVPLDEALKFPLVLCHPDAGSGCHHQIQAVLQGASKPLKLVDQVTSLGVMLTLVGAGYGLGFAIASQVQTLNRPDITVRPLAGTPPMLSTYLLRRSAEPSEPMKRFLQRAREEFLPKGDEPAS</sequence>
<evidence type="ECO:0000256" key="1">
    <source>
        <dbReference type="ARBA" id="ARBA00009437"/>
    </source>
</evidence>
<keyword evidence="4" id="KW-0804">Transcription</keyword>
<dbReference type="RefSeq" id="WP_382259482.1">
    <property type="nucleotide sequence ID" value="NZ_JBHTBX010000013.1"/>
</dbReference>